<keyword evidence="2" id="KW-0472">Membrane</keyword>
<protein>
    <submittedName>
        <fullName evidence="3">Uncharacterized protein</fullName>
    </submittedName>
</protein>
<dbReference type="RefSeq" id="WP_203660096.1">
    <property type="nucleotide sequence ID" value="NZ_BAAAZM010000007.1"/>
</dbReference>
<feature type="compositionally biased region" description="Low complexity" evidence="1">
    <location>
        <begin position="118"/>
        <end position="127"/>
    </location>
</feature>
<evidence type="ECO:0000313" key="3">
    <source>
        <dbReference type="EMBL" id="GID13267.1"/>
    </source>
</evidence>
<keyword evidence="2" id="KW-1133">Transmembrane helix</keyword>
<feature type="region of interest" description="Disordered" evidence="1">
    <location>
        <begin position="118"/>
        <end position="223"/>
    </location>
</feature>
<keyword evidence="2" id="KW-0812">Transmembrane</keyword>
<dbReference type="AlphaFoldDB" id="A0A8J3NDS8"/>
<evidence type="ECO:0000313" key="4">
    <source>
        <dbReference type="Proteomes" id="UP000612808"/>
    </source>
</evidence>
<reference evidence="3" key="1">
    <citation type="submission" date="2021-01" db="EMBL/GenBank/DDBJ databases">
        <title>Whole genome shotgun sequence of Actinocatenispora rupis NBRC 107355.</title>
        <authorList>
            <person name="Komaki H."/>
            <person name="Tamura T."/>
        </authorList>
    </citation>
    <scope>NUCLEOTIDE SEQUENCE</scope>
    <source>
        <strain evidence="3">NBRC 107355</strain>
    </source>
</reference>
<sequence>MDSAATSLIVNLLLTIPQALIIGVGLVLSLVLRKRLGNRSLFTLLGFVAMLLAAIAAVVTSALTAFMPSIAADNHMSYGQISAYLGITGAVRTLFELVGWALLLVGIFKKTGDAPATPKPAFTPAQPGFGAQPGTPAQPGFGTPQGFPAQPAGQAPAPGQAPAAGQPAAPVQPAQPGFPGAAQPGGPTQPGYGAQPGQAQPGQTQPGQPGVPGQQYPNQNPQY</sequence>
<feature type="compositionally biased region" description="Low complexity" evidence="1">
    <location>
        <begin position="144"/>
        <end position="223"/>
    </location>
</feature>
<proteinExistence type="predicted"/>
<dbReference type="Proteomes" id="UP000612808">
    <property type="component" value="Unassembled WGS sequence"/>
</dbReference>
<evidence type="ECO:0000256" key="1">
    <source>
        <dbReference type="SAM" id="MobiDB-lite"/>
    </source>
</evidence>
<dbReference type="EMBL" id="BOMB01000023">
    <property type="protein sequence ID" value="GID13267.1"/>
    <property type="molecule type" value="Genomic_DNA"/>
</dbReference>
<feature type="transmembrane region" description="Helical" evidence="2">
    <location>
        <begin position="12"/>
        <end position="32"/>
    </location>
</feature>
<name>A0A8J3NDS8_9ACTN</name>
<accession>A0A8J3NDS8</accession>
<organism evidence="3 4">
    <name type="scientific">Actinocatenispora rupis</name>
    <dbReference type="NCBI Taxonomy" id="519421"/>
    <lineage>
        <taxon>Bacteria</taxon>
        <taxon>Bacillati</taxon>
        <taxon>Actinomycetota</taxon>
        <taxon>Actinomycetes</taxon>
        <taxon>Micromonosporales</taxon>
        <taxon>Micromonosporaceae</taxon>
        <taxon>Actinocatenispora</taxon>
    </lineage>
</organism>
<comment type="caution">
    <text evidence="3">The sequence shown here is derived from an EMBL/GenBank/DDBJ whole genome shotgun (WGS) entry which is preliminary data.</text>
</comment>
<keyword evidence="4" id="KW-1185">Reference proteome</keyword>
<feature type="transmembrane region" description="Helical" evidence="2">
    <location>
        <begin position="83"/>
        <end position="108"/>
    </location>
</feature>
<feature type="transmembrane region" description="Helical" evidence="2">
    <location>
        <begin position="44"/>
        <end position="71"/>
    </location>
</feature>
<evidence type="ECO:0000256" key="2">
    <source>
        <dbReference type="SAM" id="Phobius"/>
    </source>
</evidence>
<gene>
    <name evidence="3" type="ORF">Aru02nite_41560</name>
</gene>